<dbReference type="GO" id="GO:0016757">
    <property type="term" value="F:glycosyltransferase activity"/>
    <property type="evidence" value="ECO:0007669"/>
    <property type="project" value="UniProtKB-KW"/>
</dbReference>
<dbReference type="Proteomes" id="UP001596002">
    <property type="component" value="Unassembled WGS sequence"/>
</dbReference>
<keyword evidence="2" id="KW-0808">Transferase</keyword>
<accession>A0ABV9PU55</accession>
<dbReference type="SUPFAM" id="SSF53448">
    <property type="entry name" value="Nucleotide-diphospho-sugar transferases"/>
    <property type="match status" value="1"/>
</dbReference>
<dbReference type="CDD" id="cd04186">
    <property type="entry name" value="GT_2_like_c"/>
    <property type="match status" value="1"/>
</dbReference>
<keyword evidence="3" id="KW-1185">Reference proteome</keyword>
<organism evidence="2 3">
    <name type="scientific">Effusibacillus consociatus</name>
    <dbReference type="NCBI Taxonomy" id="1117041"/>
    <lineage>
        <taxon>Bacteria</taxon>
        <taxon>Bacillati</taxon>
        <taxon>Bacillota</taxon>
        <taxon>Bacilli</taxon>
        <taxon>Bacillales</taxon>
        <taxon>Alicyclobacillaceae</taxon>
        <taxon>Effusibacillus</taxon>
    </lineage>
</organism>
<proteinExistence type="predicted"/>
<name>A0ABV9PU55_9BACL</name>
<keyword evidence="2" id="KW-0328">Glycosyltransferase</keyword>
<dbReference type="EC" id="2.4.-.-" evidence="2"/>
<evidence type="ECO:0000259" key="1">
    <source>
        <dbReference type="Pfam" id="PF00535"/>
    </source>
</evidence>
<dbReference type="InterPro" id="IPR001173">
    <property type="entry name" value="Glyco_trans_2-like"/>
</dbReference>
<evidence type="ECO:0000313" key="2">
    <source>
        <dbReference type="EMBL" id="MFC4765796.1"/>
    </source>
</evidence>
<protein>
    <submittedName>
        <fullName evidence="2">Glycosyltransferase family 2 protein</fullName>
        <ecNumber evidence="2">2.4.-.-</ecNumber>
    </submittedName>
</protein>
<sequence>MNDLISIVIPLYNQYHVTEQCLNSIFQKTDIPYELILIDNGSTDLTREKISQLDGSQFQHLKELKIIYNQENLGVAKAWNQGIKYARGDFICICNNDIVVSKNWLSSLIEKMRGNSNLGMISPVDNVYIMSYPHRFPEEDKFLRSRLPFQQTLQSIEQFYNGFEQFAASFTEKHKSKEFFHVSFSLAIIRKQLIEEIGLFEEEMGIAFWEDVDFVQRALLNENFSEMMVYPGSYIHHYGSVTSSIFGMPQLIRSAHKFSEKWGSVGNSITEKLAQGLLNKEELHRLRVEIRRLLPFITNK</sequence>
<dbReference type="Gene3D" id="3.90.550.10">
    <property type="entry name" value="Spore Coat Polysaccharide Biosynthesis Protein SpsA, Chain A"/>
    <property type="match status" value="1"/>
</dbReference>
<reference evidence="3" key="1">
    <citation type="journal article" date="2019" name="Int. J. Syst. Evol. Microbiol.">
        <title>The Global Catalogue of Microorganisms (GCM) 10K type strain sequencing project: providing services to taxonomists for standard genome sequencing and annotation.</title>
        <authorList>
            <consortium name="The Broad Institute Genomics Platform"/>
            <consortium name="The Broad Institute Genome Sequencing Center for Infectious Disease"/>
            <person name="Wu L."/>
            <person name="Ma J."/>
        </authorList>
    </citation>
    <scope>NUCLEOTIDE SEQUENCE [LARGE SCALE GENOMIC DNA]</scope>
    <source>
        <strain evidence="3">WYCCWR 12678</strain>
    </source>
</reference>
<evidence type="ECO:0000313" key="3">
    <source>
        <dbReference type="Proteomes" id="UP001596002"/>
    </source>
</evidence>
<dbReference type="EMBL" id="JBHSHC010000002">
    <property type="protein sequence ID" value="MFC4765796.1"/>
    <property type="molecule type" value="Genomic_DNA"/>
</dbReference>
<dbReference type="Pfam" id="PF00535">
    <property type="entry name" value="Glycos_transf_2"/>
    <property type="match status" value="1"/>
</dbReference>
<feature type="domain" description="Glycosyltransferase 2-like" evidence="1">
    <location>
        <begin position="6"/>
        <end position="159"/>
    </location>
</feature>
<gene>
    <name evidence="2" type="ORF">ACFO8Q_00040</name>
</gene>
<dbReference type="PANTHER" id="PTHR43179">
    <property type="entry name" value="RHAMNOSYLTRANSFERASE WBBL"/>
    <property type="match status" value="1"/>
</dbReference>
<dbReference type="RefSeq" id="WP_380023339.1">
    <property type="nucleotide sequence ID" value="NZ_JBHSHC010000002.1"/>
</dbReference>
<dbReference type="PANTHER" id="PTHR43179:SF7">
    <property type="entry name" value="RHAMNOSYLTRANSFERASE WBBL"/>
    <property type="match status" value="1"/>
</dbReference>
<comment type="caution">
    <text evidence="2">The sequence shown here is derived from an EMBL/GenBank/DDBJ whole genome shotgun (WGS) entry which is preliminary data.</text>
</comment>
<dbReference type="InterPro" id="IPR029044">
    <property type="entry name" value="Nucleotide-diphossugar_trans"/>
</dbReference>